<dbReference type="EMBL" id="JAWWNJ010000081">
    <property type="protein sequence ID" value="KAK7001763.1"/>
    <property type="molecule type" value="Genomic_DNA"/>
</dbReference>
<dbReference type="Gene3D" id="2.80.10.50">
    <property type="match status" value="1"/>
</dbReference>
<reference evidence="1 2" key="1">
    <citation type="journal article" date="2024" name="J Genomics">
        <title>Draft genome sequencing and assembly of Favolaschia claudopus CIRM-BRFM 2984 isolated from oak limbs.</title>
        <authorList>
            <person name="Navarro D."/>
            <person name="Drula E."/>
            <person name="Chaduli D."/>
            <person name="Cazenave R."/>
            <person name="Ahrendt S."/>
            <person name="Wang J."/>
            <person name="Lipzen A."/>
            <person name="Daum C."/>
            <person name="Barry K."/>
            <person name="Grigoriev I.V."/>
            <person name="Favel A."/>
            <person name="Rosso M.N."/>
            <person name="Martin F."/>
        </authorList>
    </citation>
    <scope>NUCLEOTIDE SEQUENCE [LARGE SCALE GENOMIC DNA]</scope>
    <source>
        <strain evidence="1 2">CIRM-BRFM 2984</strain>
    </source>
</reference>
<sequence length="459" mass="50092">MSGKLTGFGNITDFQGYDLNLVANGPLGEGTAVSVHPGELEYKNQRNQQWLLNPQDNGYRFRSAQDIALFISYPASRCGGNPYGAGIVASKSDAAATFKLVPVSDAPGSPVRIIEVKSGYALTSWKIVPGSRVTIAPVDDALKLQQGWTIAWARFYFLPTYIKNIPHPQVLYRPHTEIAINTQNSRNSARRIPRYASTVDWGTYITRLNSFLAKSRELSGIGETGIKCGRRLTGGLAYVTSEFQSTKRLPNSYQHVAGSTVPQALPLPRYVSAELSETGPSPSDPLSTSNYDLHTASLAFEERYHPGERIACVLATGCDAPVVASAGFRCKQGAAPNSSNLDFTPWFGVMPIGKRTNISITEIIANTEESERKYIIFSADQLQPHSAAAGEIPSMKQVPQTGYYPANSAMQKWVPLRWLGNVLVFRAADDGEGFQDVEFQELETHISDAVVGFVFGSPM</sequence>
<organism evidence="1 2">
    <name type="scientific">Favolaschia claudopus</name>
    <dbReference type="NCBI Taxonomy" id="2862362"/>
    <lineage>
        <taxon>Eukaryota</taxon>
        <taxon>Fungi</taxon>
        <taxon>Dikarya</taxon>
        <taxon>Basidiomycota</taxon>
        <taxon>Agaricomycotina</taxon>
        <taxon>Agaricomycetes</taxon>
        <taxon>Agaricomycetidae</taxon>
        <taxon>Agaricales</taxon>
        <taxon>Marasmiineae</taxon>
        <taxon>Mycenaceae</taxon>
        <taxon>Favolaschia</taxon>
    </lineage>
</organism>
<accession>A0AAW0A6C8</accession>
<evidence type="ECO:0000313" key="2">
    <source>
        <dbReference type="Proteomes" id="UP001362999"/>
    </source>
</evidence>
<comment type="caution">
    <text evidence="1">The sequence shown here is derived from an EMBL/GenBank/DDBJ whole genome shotgun (WGS) entry which is preliminary data.</text>
</comment>
<dbReference type="AlphaFoldDB" id="A0AAW0A6C8"/>
<proteinExistence type="predicted"/>
<gene>
    <name evidence="1" type="ORF">R3P38DRAFT_2795182</name>
</gene>
<dbReference type="Proteomes" id="UP001362999">
    <property type="component" value="Unassembled WGS sequence"/>
</dbReference>
<protein>
    <submittedName>
        <fullName evidence="1">Uncharacterized protein</fullName>
    </submittedName>
</protein>
<keyword evidence="2" id="KW-1185">Reference proteome</keyword>
<name>A0AAW0A6C8_9AGAR</name>
<evidence type="ECO:0000313" key="1">
    <source>
        <dbReference type="EMBL" id="KAK7001763.1"/>
    </source>
</evidence>